<reference evidence="1" key="1">
    <citation type="journal article" date="2010" name="ISME J.">
        <title>Metagenome of the Mediterranean deep chlorophyll maximum studied by direct and fosmid library 454 pyrosequencing.</title>
        <authorList>
            <person name="Ghai R."/>
            <person name="Martin-Cuadrado A.B."/>
            <person name="Molto A.G."/>
            <person name="Heredia I.G."/>
            <person name="Cabrera R."/>
            <person name="Martin J."/>
            <person name="Verdu M."/>
            <person name="Deschamps P."/>
            <person name="Moreira D."/>
            <person name="Lopez-Garcia P."/>
            <person name="Mira A."/>
            <person name="Rodriguez-Valera F."/>
        </authorList>
    </citation>
    <scope>NUCLEOTIDE SEQUENCE</scope>
</reference>
<protein>
    <recommendedName>
        <fullName evidence="2">DUF559 domain-containing protein</fullName>
    </recommendedName>
</protein>
<organism evidence="1">
    <name type="scientific">uncultured organism MedDCM-OCT-S09-C426</name>
    <dbReference type="NCBI Taxonomy" id="743650"/>
    <lineage>
        <taxon>unclassified sequences</taxon>
        <taxon>environmental samples</taxon>
    </lineage>
</organism>
<dbReference type="EMBL" id="GU943139">
    <property type="protein sequence ID" value="ADD96443.1"/>
    <property type="molecule type" value="Genomic_DNA"/>
</dbReference>
<sequence length="81" mass="9663">MKVDLLNATKRIAVEVNGDQHSSFNPFFHKNSRANYLSHIKRDVKKAEWLEDNSFMLIEIYKDDLINLGREFFKQKYDIDL</sequence>
<dbReference type="AlphaFoldDB" id="D6PL42"/>
<evidence type="ECO:0000313" key="1">
    <source>
        <dbReference type="EMBL" id="ADD96443.1"/>
    </source>
</evidence>
<dbReference type="Gene3D" id="3.40.960.10">
    <property type="entry name" value="VSR Endonuclease"/>
    <property type="match status" value="1"/>
</dbReference>
<accession>D6PL42</accession>
<proteinExistence type="predicted"/>
<name>D6PL42_9ZZZZ</name>
<evidence type="ECO:0008006" key="2">
    <source>
        <dbReference type="Google" id="ProtNLM"/>
    </source>
</evidence>
<dbReference type="SUPFAM" id="SSF52980">
    <property type="entry name" value="Restriction endonuclease-like"/>
    <property type="match status" value="1"/>
</dbReference>
<dbReference type="InterPro" id="IPR011335">
    <property type="entry name" value="Restrct_endonuc-II-like"/>
</dbReference>